<dbReference type="Pfam" id="PF00484">
    <property type="entry name" value="Pro_CA"/>
    <property type="match status" value="1"/>
</dbReference>
<dbReference type="GO" id="GO:0015976">
    <property type="term" value="P:carbon utilization"/>
    <property type="evidence" value="ECO:0007669"/>
    <property type="project" value="InterPro"/>
</dbReference>
<protein>
    <recommendedName>
        <fullName evidence="2">carbonic anhydrase</fullName>
        <ecNumber evidence="2">4.2.1.1</ecNumber>
    </recommendedName>
</protein>
<dbReference type="PROSITE" id="PS00704">
    <property type="entry name" value="PROK_CO2_ANHYDRASE_1"/>
    <property type="match status" value="1"/>
</dbReference>
<evidence type="ECO:0000256" key="6">
    <source>
        <dbReference type="PIRSR" id="PIRSR601765-1"/>
    </source>
</evidence>
<keyword evidence="8" id="KW-1185">Reference proteome</keyword>
<dbReference type="PANTHER" id="PTHR11002:SF79">
    <property type="entry name" value="CARBONIC ANHYDRASE 2"/>
    <property type="match status" value="1"/>
</dbReference>
<gene>
    <name evidence="7" type="ORF">HMPREF9623_00461</name>
</gene>
<name>A0AA36Y614_9FIRM</name>
<evidence type="ECO:0000256" key="5">
    <source>
        <dbReference type="ARBA" id="ARBA00048348"/>
    </source>
</evidence>
<comment type="caution">
    <text evidence="7">The sequence shown here is derived from an EMBL/GenBank/DDBJ whole genome shotgun (WGS) entry which is preliminary data.</text>
</comment>
<dbReference type="AlphaFoldDB" id="A0AA36Y614"/>
<feature type="binding site" evidence="6">
    <location>
        <position position="61"/>
    </location>
    <ligand>
        <name>Zn(2+)</name>
        <dbReference type="ChEBI" id="CHEBI:29105"/>
    </ligand>
</feature>
<keyword evidence="4" id="KW-0456">Lyase</keyword>
<dbReference type="InterPro" id="IPR036874">
    <property type="entry name" value="Carbonic_anhydrase_sf"/>
</dbReference>
<comment type="cofactor">
    <cofactor evidence="6">
        <name>Zn(2+)</name>
        <dbReference type="ChEBI" id="CHEBI:29105"/>
    </cofactor>
    <text evidence="6">Binds 1 zinc ion per subunit.</text>
</comment>
<dbReference type="GO" id="GO:0004089">
    <property type="term" value="F:carbonate dehydratase activity"/>
    <property type="evidence" value="ECO:0007669"/>
    <property type="project" value="UniProtKB-EC"/>
</dbReference>
<evidence type="ECO:0000313" key="8">
    <source>
        <dbReference type="Proteomes" id="UP000018466"/>
    </source>
</evidence>
<dbReference type="SMART" id="SM00947">
    <property type="entry name" value="Pro_CA"/>
    <property type="match status" value="1"/>
</dbReference>
<dbReference type="Gene3D" id="3.40.1050.10">
    <property type="entry name" value="Carbonic anhydrase"/>
    <property type="match status" value="1"/>
</dbReference>
<evidence type="ECO:0000256" key="3">
    <source>
        <dbReference type="ARBA" id="ARBA00022833"/>
    </source>
</evidence>
<dbReference type="GO" id="GO:0008270">
    <property type="term" value="F:zinc ion binding"/>
    <property type="evidence" value="ECO:0007669"/>
    <property type="project" value="InterPro"/>
</dbReference>
<comment type="similarity">
    <text evidence="1">Belongs to the beta-class carbonic anhydrase family.</text>
</comment>
<dbReference type="Proteomes" id="UP000018466">
    <property type="component" value="Unassembled WGS sequence"/>
</dbReference>
<dbReference type="EC" id="4.2.1.1" evidence="2"/>
<feature type="binding site" evidence="6">
    <location>
        <position position="63"/>
    </location>
    <ligand>
        <name>Zn(2+)</name>
        <dbReference type="ChEBI" id="CHEBI:29105"/>
    </ligand>
</feature>
<sequence length="197" mass="21194">MNQKLREAFARCPEAAEALEKLKAGNARFVAGKTQELPRDSARRESLAREGQYPYAFLLTCSDSRVVPEFIFSAGLGELFVTRAAGNVLGTSILASAQYAAQDLGAKLFVVLGHSQCGGVKATLSGEELSGALAHMGQRIRAGIGRETDYLRAVELNARAEAADLAARLLKYCPEQTLVVVPAVYDIETGSVRFLED</sequence>
<dbReference type="InterPro" id="IPR015892">
    <property type="entry name" value="Carbonic_anhydrase_CS"/>
</dbReference>
<evidence type="ECO:0000256" key="4">
    <source>
        <dbReference type="ARBA" id="ARBA00023239"/>
    </source>
</evidence>
<evidence type="ECO:0000256" key="2">
    <source>
        <dbReference type="ARBA" id="ARBA00012925"/>
    </source>
</evidence>
<feature type="binding site" evidence="6">
    <location>
        <position position="117"/>
    </location>
    <ligand>
        <name>Zn(2+)</name>
        <dbReference type="ChEBI" id="CHEBI:29105"/>
    </ligand>
</feature>
<reference evidence="7 8" key="1">
    <citation type="submission" date="2011-10" db="EMBL/GenBank/DDBJ databases">
        <title>The Genome Sequence of Lachnospiraceae bacterium ACC2.</title>
        <authorList>
            <consortium name="The Broad Institute Genome Sequencing Platform"/>
            <person name="Earl A."/>
            <person name="Ward D."/>
            <person name="Feldgarden M."/>
            <person name="Gevers D."/>
            <person name="Sizova M."/>
            <person name="Hazen A."/>
            <person name="Epstein S."/>
            <person name="Young S.K."/>
            <person name="Zeng Q."/>
            <person name="Gargeya S."/>
            <person name="Fitzgerald M."/>
            <person name="Haas B."/>
            <person name="Abouelleil A."/>
            <person name="Alvarado L."/>
            <person name="Arachchi H.M."/>
            <person name="Berlin A."/>
            <person name="Brown A."/>
            <person name="Chapman S.B."/>
            <person name="Chen Z."/>
            <person name="Dunbar C."/>
            <person name="Freedman E."/>
            <person name="Gearin G."/>
            <person name="Goldberg J."/>
            <person name="Griggs A."/>
            <person name="Gujja S."/>
            <person name="Heiman D."/>
            <person name="Howarth C."/>
            <person name="Larson L."/>
            <person name="Lui A."/>
            <person name="MacDonald P.J.P."/>
            <person name="Montmayeur A."/>
            <person name="Murphy C."/>
            <person name="Neiman D."/>
            <person name="Pearson M."/>
            <person name="Priest M."/>
            <person name="Roberts A."/>
            <person name="Saif S."/>
            <person name="Shea T."/>
            <person name="Shenoy N."/>
            <person name="Sisk P."/>
            <person name="Stolte C."/>
            <person name="Sykes S."/>
            <person name="Wortman J."/>
            <person name="Nusbaum C."/>
            <person name="Birren B."/>
        </authorList>
    </citation>
    <scope>NUCLEOTIDE SEQUENCE [LARGE SCALE GENOMIC DNA]</scope>
    <source>
        <strain evidence="7 8">ACC2</strain>
    </source>
</reference>
<evidence type="ECO:0000313" key="7">
    <source>
        <dbReference type="EMBL" id="EHO17607.1"/>
    </source>
</evidence>
<accession>A0AA36Y614</accession>
<keyword evidence="3 6" id="KW-0862">Zinc</keyword>
<dbReference type="SUPFAM" id="SSF53056">
    <property type="entry name" value="beta-carbonic anhydrase, cab"/>
    <property type="match status" value="1"/>
</dbReference>
<dbReference type="PANTHER" id="PTHR11002">
    <property type="entry name" value="CARBONIC ANHYDRASE"/>
    <property type="match status" value="1"/>
</dbReference>
<organism evidence="7 8">
    <name type="scientific">Stomatobaculum longum</name>
    <dbReference type="NCBI Taxonomy" id="796942"/>
    <lineage>
        <taxon>Bacteria</taxon>
        <taxon>Bacillati</taxon>
        <taxon>Bacillota</taxon>
        <taxon>Clostridia</taxon>
        <taxon>Lachnospirales</taxon>
        <taxon>Lachnospiraceae</taxon>
        <taxon>Stomatobaculum</taxon>
    </lineage>
</organism>
<dbReference type="GeneID" id="86940244"/>
<keyword evidence="6" id="KW-0479">Metal-binding</keyword>
<proteinExistence type="inferred from homology"/>
<dbReference type="RefSeq" id="WP_009532294.1">
    <property type="nucleotide sequence ID" value="NZ_JH590861.1"/>
</dbReference>
<dbReference type="EMBL" id="AGEL01000004">
    <property type="protein sequence ID" value="EHO17607.1"/>
    <property type="molecule type" value="Genomic_DNA"/>
</dbReference>
<dbReference type="InterPro" id="IPR001765">
    <property type="entry name" value="Carbonic_anhydrase"/>
</dbReference>
<feature type="binding site" evidence="6">
    <location>
        <position position="114"/>
    </location>
    <ligand>
        <name>Zn(2+)</name>
        <dbReference type="ChEBI" id="CHEBI:29105"/>
    </ligand>
</feature>
<comment type="catalytic activity">
    <reaction evidence="5">
        <text>hydrogencarbonate + H(+) = CO2 + H2O</text>
        <dbReference type="Rhea" id="RHEA:10748"/>
        <dbReference type="ChEBI" id="CHEBI:15377"/>
        <dbReference type="ChEBI" id="CHEBI:15378"/>
        <dbReference type="ChEBI" id="CHEBI:16526"/>
        <dbReference type="ChEBI" id="CHEBI:17544"/>
        <dbReference type="EC" id="4.2.1.1"/>
    </reaction>
</comment>
<evidence type="ECO:0000256" key="1">
    <source>
        <dbReference type="ARBA" id="ARBA00006217"/>
    </source>
</evidence>